<keyword evidence="3" id="KW-1185">Reference proteome</keyword>
<comment type="caution">
    <text evidence="2">The sequence shown here is derived from an EMBL/GenBank/DDBJ whole genome shotgun (WGS) entry which is preliminary data.</text>
</comment>
<protein>
    <submittedName>
        <fullName evidence="2">Uncharacterized protein</fullName>
    </submittedName>
</protein>
<feature type="region of interest" description="Disordered" evidence="1">
    <location>
        <begin position="175"/>
        <end position="197"/>
    </location>
</feature>
<dbReference type="AlphaFoldDB" id="A0A8T0J4T2"/>
<evidence type="ECO:0000313" key="2">
    <source>
        <dbReference type="EMBL" id="KAG0590555.1"/>
    </source>
</evidence>
<dbReference type="Proteomes" id="UP000822688">
    <property type="component" value="Chromosome 1"/>
</dbReference>
<evidence type="ECO:0000313" key="3">
    <source>
        <dbReference type="Proteomes" id="UP000822688"/>
    </source>
</evidence>
<organism evidence="2 3">
    <name type="scientific">Ceratodon purpureus</name>
    <name type="common">Fire moss</name>
    <name type="synonym">Dicranum purpureum</name>
    <dbReference type="NCBI Taxonomy" id="3225"/>
    <lineage>
        <taxon>Eukaryota</taxon>
        <taxon>Viridiplantae</taxon>
        <taxon>Streptophyta</taxon>
        <taxon>Embryophyta</taxon>
        <taxon>Bryophyta</taxon>
        <taxon>Bryophytina</taxon>
        <taxon>Bryopsida</taxon>
        <taxon>Dicranidae</taxon>
        <taxon>Pseudoditrichales</taxon>
        <taxon>Ditrichaceae</taxon>
        <taxon>Ceratodon</taxon>
    </lineage>
</organism>
<reference evidence="2" key="1">
    <citation type="submission" date="2020-06" db="EMBL/GenBank/DDBJ databases">
        <title>WGS assembly of Ceratodon purpureus strain R40.</title>
        <authorList>
            <person name="Carey S.B."/>
            <person name="Jenkins J."/>
            <person name="Shu S."/>
            <person name="Lovell J.T."/>
            <person name="Sreedasyam A."/>
            <person name="Maumus F."/>
            <person name="Tiley G.P."/>
            <person name="Fernandez-Pozo N."/>
            <person name="Barry K."/>
            <person name="Chen C."/>
            <person name="Wang M."/>
            <person name="Lipzen A."/>
            <person name="Daum C."/>
            <person name="Saski C.A."/>
            <person name="Payton A.C."/>
            <person name="Mcbreen J.C."/>
            <person name="Conrad R.E."/>
            <person name="Kollar L.M."/>
            <person name="Olsson S."/>
            <person name="Huttunen S."/>
            <person name="Landis J.B."/>
            <person name="Wickett N.J."/>
            <person name="Johnson M.G."/>
            <person name="Rensing S.A."/>
            <person name="Grimwood J."/>
            <person name="Schmutz J."/>
            <person name="Mcdaniel S.F."/>
        </authorList>
    </citation>
    <scope>NUCLEOTIDE SEQUENCE</scope>
    <source>
        <strain evidence="2">R40</strain>
    </source>
</reference>
<feature type="compositionally biased region" description="Acidic residues" evidence="1">
    <location>
        <begin position="180"/>
        <end position="197"/>
    </location>
</feature>
<dbReference type="EMBL" id="CM026421">
    <property type="protein sequence ID" value="KAG0590555.1"/>
    <property type="molecule type" value="Genomic_DNA"/>
</dbReference>
<sequence>MPDYGRPSDIEQRLERTLDIYPPLDYGSTLLDRGLQPHPPSGGRKLNGGIMMRPGYKGPTVNIRPPKWTDNNFWIRADNYPDAQYIADAVYYHIGRGPFHFLDANFQYPPLRLATCELLTREACQFYVESIAKGPAHLKQRKDYGEKVKELVLKAVKSPEAVLFLNSLRPAAPSATSVEATEECETPDDGNEGVSIEEDSDFAGVPAEEVVGNNVGDELAEQSPTPMEADNLSEWAIQTLVPYPTDVVSEPVASSGEPPYIPTFCLDFRWFDDSPSFEAECILGSDRQSLDAAWSQSAKKAEENTLFGDFKDLFSGLDTGEKAILMTTDEGAWKPFLPQTNY</sequence>
<evidence type="ECO:0000256" key="1">
    <source>
        <dbReference type="SAM" id="MobiDB-lite"/>
    </source>
</evidence>
<name>A0A8T0J4T2_CERPU</name>
<gene>
    <name evidence="2" type="ORF">KC19_1G109000</name>
</gene>
<proteinExistence type="predicted"/>
<accession>A0A8T0J4T2</accession>